<evidence type="ECO:0000313" key="4">
    <source>
        <dbReference type="Proteomes" id="UP000008144"/>
    </source>
</evidence>
<dbReference type="PANTHER" id="PTHR46697">
    <property type="entry name" value="FORMIN-BINDING PROTEIN 4"/>
    <property type="match status" value="1"/>
</dbReference>
<protein>
    <recommendedName>
        <fullName evidence="2">WW domain-containing protein</fullName>
    </recommendedName>
</protein>
<feature type="domain" description="WW" evidence="2">
    <location>
        <begin position="115"/>
        <end position="144"/>
    </location>
</feature>
<reference evidence="3" key="4">
    <citation type="submission" date="2025-09" db="UniProtKB">
        <authorList>
            <consortium name="Ensembl"/>
        </authorList>
    </citation>
    <scope>IDENTIFICATION</scope>
</reference>
<reference evidence="3" key="3">
    <citation type="submission" date="2025-08" db="UniProtKB">
        <authorList>
            <consortium name="Ensembl"/>
        </authorList>
    </citation>
    <scope>IDENTIFICATION</scope>
</reference>
<organism evidence="3 4">
    <name type="scientific">Ciona intestinalis</name>
    <name type="common">Transparent sea squirt</name>
    <name type="synonym">Ascidia intestinalis</name>
    <dbReference type="NCBI Taxonomy" id="7719"/>
    <lineage>
        <taxon>Eukaryota</taxon>
        <taxon>Metazoa</taxon>
        <taxon>Chordata</taxon>
        <taxon>Tunicata</taxon>
        <taxon>Ascidiacea</taxon>
        <taxon>Phlebobranchia</taxon>
        <taxon>Cionidae</taxon>
        <taxon>Ciona</taxon>
    </lineage>
</organism>
<dbReference type="Proteomes" id="UP000008144">
    <property type="component" value="Chromosome 4"/>
</dbReference>
<proteinExistence type="predicted"/>
<evidence type="ECO:0000256" key="1">
    <source>
        <dbReference type="SAM" id="MobiDB-lite"/>
    </source>
</evidence>
<name>F6SCJ9_CIOIN</name>
<reference evidence="3" key="2">
    <citation type="journal article" date="2008" name="Genome Biol.">
        <title>Improved genome assembly and evidence-based global gene model set for the chordate Ciona intestinalis: new insight into intron and operon populations.</title>
        <authorList>
            <person name="Satou Y."/>
            <person name="Mineta K."/>
            <person name="Ogasawara M."/>
            <person name="Sasakura Y."/>
            <person name="Shoguchi E."/>
            <person name="Ueno K."/>
            <person name="Yamada L."/>
            <person name="Matsumoto J."/>
            <person name="Wasserscheid J."/>
            <person name="Dewar K."/>
            <person name="Wiley G.B."/>
            <person name="Macmil S.L."/>
            <person name="Roe B.A."/>
            <person name="Zeller R.W."/>
            <person name="Hastings K.E."/>
            <person name="Lemaire P."/>
            <person name="Lindquist E."/>
            <person name="Endo T."/>
            <person name="Hotta K."/>
            <person name="Inaba K."/>
        </authorList>
    </citation>
    <scope>NUCLEOTIDE SEQUENCE [LARGE SCALE GENOMIC DNA]</scope>
    <source>
        <strain evidence="3">wild type</strain>
    </source>
</reference>
<dbReference type="FunCoup" id="F6SCJ9">
    <property type="interactions" value="5"/>
</dbReference>
<dbReference type="SUPFAM" id="SSF51045">
    <property type="entry name" value="WW domain"/>
    <property type="match status" value="2"/>
</dbReference>
<feature type="compositionally biased region" description="Polar residues" evidence="1">
    <location>
        <begin position="239"/>
        <end position="255"/>
    </location>
</feature>
<feature type="compositionally biased region" description="Low complexity" evidence="1">
    <location>
        <begin position="256"/>
        <end position="268"/>
    </location>
</feature>
<feature type="region of interest" description="Disordered" evidence="1">
    <location>
        <begin position="1"/>
        <end position="106"/>
    </location>
</feature>
<dbReference type="InParanoid" id="F6SCJ9"/>
<feature type="domain" description="WW" evidence="2">
    <location>
        <begin position="442"/>
        <end position="476"/>
    </location>
</feature>
<feature type="region of interest" description="Disordered" evidence="1">
    <location>
        <begin position="338"/>
        <end position="368"/>
    </location>
</feature>
<dbReference type="InterPro" id="IPR001202">
    <property type="entry name" value="WW_dom"/>
</dbReference>
<dbReference type="PANTHER" id="PTHR46697:SF1">
    <property type="entry name" value="FORMIN-BINDING PROTEIN 4"/>
    <property type="match status" value="1"/>
</dbReference>
<dbReference type="STRING" id="7719.ENSCINP00000017909"/>
<dbReference type="PROSITE" id="PS50020">
    <property type="entry name" value="WW_DOMAIN_2"/>
    <property type="match status" value="2"/>
</dbReference>
<dbReference type="InterPro" id="IPR053076">
    <property type="entry name" value="WW_domain_protein"/>
</dbReference>
<dbReference type="Ensembl" id="ENSCINT00000017909.3">
    <property type="protein sequence ID" value="ENSCINP00000017909.3"/>
    <property type="gene ID" value="ENSCING00000008798.3"/>
</dbReference>
<feature type="compositionally biased region" description="Gly residues" evidence="1">
    <location>
        <begin position="37"/>
        <end position="48"/>
    </location>
</feature>
<accession>F6SCJ9</accession>
<dbReference type="HOGENOM" id="CLU_442747_0_0_1"/>
<dbReference type="Pfam" id="PF00397">
    <property type="entry name" value="WW"/>
    <property type="match status" value="1"/>
</dbReference>
<reference evidence="4" key="1">
    <citation type="journal article" date="2002" name="Science">
        <title>The draft genome of Ciona intestinalis: insights into chordate and vertebrate origins.</title>
        <authorList>
            <person name="Dehal P."/>
            <person name="Satou Y."/>
            <person name="Campbell R.K."/>
            <person name="Chapman J."/>
            <person name="Degnan B."/>
            <person name="De Tomaso A."/>
            <person name="Davidson B."/>
            <person name="Di Gregorio A."/>
            <person name="Gelpke M."/>
            <person name="Goodstein D.M."/>
            <person name="Harafuji N."/>
            <person name="Hastings K.E."/>
            <person name="Ho I."/>
            <person name="Hotta K."/>
            <person name="Huang W."/>
            <person name="Kawashima T."/>
            <person name="Lemaire P."/>
            <person name="Martinez D."/>
            <person name="Meinertzhagen I.A."/>
            <person name="Necula S."/>
            <person name="Nonaka M."/>
            <person name="Putnam N."/>
            <person name="Rash S."/>
            <person name="Saiga H."/>
            <person name="Satake M."/>
            <person name="Terry A."/>
            <person name="Yamada L."/>
            <person name="Wang H.G."/>
            <person name="Awazu S."/>
            <person name="Azumi K."/>
            <person name="Boore J."/>
            <person name="Branno M."/>
            <person name="Chin-Bow S."/>
            <person name="DeSantis R."/>
            <person name="Doyle S."/>
            <person name="Francino P."/>
            <person name="Keys D.N."/>
            <person name="Haga S."/>
            <person name="Hayashi H."/>
            <person name="Hino K."/>
            <person name="Imai K.S."/>
            <person name="Inaba K."/>
            <person name="Kano S."/>
            <person name="Kobayashi K."/>
            <person name="Kobayashi M."/>
            <person name="Lee B.I."/>
            <person name="Makabe K.W."/>
            <person name="Manohar C."/>
            <person name="Matassi G."/>
            <person name="Medina M."/>
            <person name="Mochizuki Y."/>
            <person name="Mount S."/>
            <person name="Morishita T."/>
            <person name="Miura S."/>
            <person name="Nakayama A."/>
            <person name="Nishizaka S."/>
            <person name="Nomoto H."/>
            <person name="Ohta F."/>
            <person name="Oishi K."/>
            <person name="Rigoutsos I."/>
            <person name="Sano M."/>
            <person name="Sasaki A."/>
            <person name="Sasakura Y."/>
            <person name="Shoguchi E."/>
            <person name="Shin-i T."/>
            <person name="Spagnuolo A."/>
            <person name="Stainier D."/>
            <person name="Suzuki M.M."/>
            <person name="Tassy O."/>
            <person name="Takatori N."/>
            <person name="Tokuoka M."/>
            <person name="Yagi K."/>
            <person name="Yoshizaki F."/>
            <person name="Wada S."/>
            <person name="Zhang C."/>
            <person name="Hyatt P.D."/>
            <person name="Larimer F."/>
            <person name="Detter C."/>
            <person name="Doggett N."/>
            <person name="Glavina T."/>
            <person name="Hawkins T."/>
            <person name="Richardson P."/>
            <person name="Lucas S."/>
            <person name="Kohara Y."/>
            <person name="Levine M."/>
            <person name="Satoh N."/>
            <person name="Rokhsar D.S."/>
        </authorList>
    </citation>
    <scope>NUCLEOTIDE SEQUENCE [LARGE SCALE GENOMIC DNA]</scope>
</reference>
<evidence type="ECO:0000313" key="3">
    <source>
        <dbReference type="Ensembl" id="ENSCINP00000017909.3"/>
    </source>
</evidence>
<dbReference type="SMART" id="SM00456">
    <property type="entry name" value="WW"/>
    <property type="match status" value="2"/>
</dbReference>
<dbReference type="InterPro" id="IPR036020">
    <property type="entry name" value="WW_dom_sf"/>
</dbReference>
<dbReference type="OMA" id="DHENELH"/>
<dbReference type="AlphaFoldDB" id="F6SCJ9"/>
<feature type="compositionally biased region" description="Polar residues" evidence="1">
    <location>
        <begin position="357"/>
        <end position="368"/>
    </location>
</feature>
<feature type="compositionally biased region" description="Basic and acidic residues" evidence="1">
    <location>
        <begin position="73"/>
        <end position="82"/>
    </location>
</feature>
<dbReference type="CDD" id="cd00201">
    <property type="entry name" value="WW"/>
    <property type="match status" value="2"/>
</dbReference>
<evidence type="ECO:0000259" key="2">
    <source>
        <dbReference type="PROSITE" id="PS50020"/>
    </source>
</evidence>
<feature type="region of interest" description="Disordered" evidence="1">
    <location>
        <begin position="227"/>
        <end position="289"/>
    </location>
</feature>
<keyword evidence="4" id="KW-1185">Reference proteome</keyword>
<dbReference type="EMBL" id="EAAA01002030">
    <property type="status" value="NOT_ANNOTATED_CDS"/>
    <property type="molecule type" value="Genomic_DNA"/>
</dbReference>
<dbReference type="Gene3D" id="2.20.70.10">
    <property type="match status" value="2"/>
</dbReference>
<sequence>MSRRKPKLQIGSGHLNRNTPDDNLGSRSMKQKSKTSGGAGLGLLGSYGGDSDEGTSSSDSEDQHLPRSSLDTKVADFLKEIDDIAVDSPTDGKTTKAQNGEDKKKIDKTKIKWGPWSECFDENTKHPYYWNTETNEVTWIVPPEIEVQIQPKEVVKEVKAKEPSVDDMFAGFMNEINEEMVKIDENKQQNRTTVSNDGEVTHVEATSNAQRRVRERDSDSDIIIPTKRRKSPNTVEEIVNTNANESTDVNKVPTLSENNIINGISNSSPKSDKEDMDRSTEEAEIKEQEDQIKVKEVVEQKEPIVKPQVLEAMEECYSDDSFEVESQTEDNVTTTTITTIDAESQTNPSSPAPTKPTVHTSTQTEQAANNETMKTSVGLVGATLLQKLEFLDISKSAIMDFHLLLVEIEVRLADWKSGELSDEYTLTKLKEAEVMLQKYEQNAMPKDWTCQWDSQHKRYYYQSKKSGKVQWEYPEMEKFEKLQAMMNKDENTVSDTC</sequence>
<feature type="compositionally biased region" description="Basic and acidic residues" evidence="1">
    <location>
        <begin position="270"/>
        <end position="289"/>
    </location>
</feature>